<evidence type="ECO:0000313" key="3">
    <source>
        <dbReference type="EMBL" id="ABN49312.1"/>
    </source>
</evidence>
<feature type="signal peptide" evidence="2">
    <location>
        <begin position="1"/>
        <end position="23"/>
    </location>
</feature>
<feature type="compositionally biased region" description="Basic residues" evidence="1">
    <location>
        <begin position="67"/>
        <end position="82"/>
    </location>
</feature>
<feature type="region of interest" description="Disordered" evidence="1">
    <location>
        <begin position="43"/>
        <end position="130"/>
    </location>
</feature>
<sequence>MHLPQGALSFLFITCMMFALAGGHPSSDKLKIRIHVPVKHHTHVHTKTVIKKVPLPIPVPVKEHHHEPKKHHSSRSHHHHHHHDDDQDDDFGATSTPSRPSGARGIPLSEFGHRPPNHIRRPLRPTQRGK</sequence>
<dbReference type="AlphaFoldDB" id="A2VEK4"/>
<evidence type="ECO:0000256" key="2">
    <source>
        <dbReference type="SAM" id="SignalP"/>
    </source>
</evidence>
<evidence type="ECO:0000256" key="1">
    <source>
        <dbReference type="SAM" id="MobiDB-lite"/>
    </source>
</evidence>
<organism evidence="3">
    <name type="scientific">Drosophila melanogaster</name>
    <name type="common">Fruit fly</name>
    <dbReference type="NCBI Taxonomy" id="7227"/>
    <lineage>
        <taxon>Eukaryota</taxon>
        <taxon>Metazoa</taxon>
        <taxon>Ecdysozoa</taxon>
        <taxon>Arthropoda</taxon>
        <taxon>Hexapoda</taxon>
        <taxon>Insecta</taxon>
        <taxon>Pterygota</taxon>
        <taxon>Neoptera</taxon>
        <taxon>Endopterygota</taxon>
        <taxon>Diptera</taxon>
        <taxon>Brachycera</taxon>
        <taxon>Muscomorpha</taxon>
        <taxon>Ephydroidea</taxon>
        <taxon>Drosophilidae</taxon>
        <taxon>Drosophila</taxon>
        <taxon>Sophophora</taxon>
    </lineage>
</organism>
<protein>
    <submittedName>
        <fullName evidence="3">IP17783p</fullName>
    </submittedName>
</protein>
<accession>A2VEK4</accession>
<proteinExistence type="evidence at transcript level"/>
<feature type="compositionally biased region" description="Basic residues" evidence="1">
    <location>
        <begin position="115"/>
        <end position="130"/>
    </location>
</feature>
<feature type="chain" id="PRO_5002646630" evidence="2">
    <location>
        <begin position="24"/>
        <end position="130"/>
    </location>
</feature>
<keyword evidence="2" id="KW-0732">Signal</keyword>
<name>A2VEK4_DROME</name>
<reference evidence="3" key="1">
    <citation type="submission" date="2007-02" db="EMBL/GenBank/DDBJ databases">
        <authorList>
            <person name="Stapleton M."/>
            <person name="Carlson J."/>
            <person name="Frise E."/>
            <person name="Kapadia B."/>
            <person name="Park S."/>
            <person name="Wan K."/>
            <person name="Yu C."/>
            <person name="Celniker S."/>
        </authorList>
    </citation>
    <scope>NUCLEOTIDE SEQUENCE</scope>
</reference>
<dbReference type="EMBL" id="BT030173">
    <property type="protein sequence ID" value="ABN49312.1"/>
    <property type="molecule type" value="mRNA"/>
</dbReference>